<dbReference type="GO" id="GO:0046872">
    <property type="term" value="F:metal ion binding"/>
    <property type="evidence" value="ECO:0007669"/>
    <property type="project" value="UniProtKB-KW"/>
</dbReference>
<comment type="catalytic activity">
    <reaction evidence="11">
        <text>alpha-NAD(+) + H2O = ADP-D-ribose + nicotinamide + H(+)</text>
        <dbReference type="Rhea" id="RHEA:68792"/>
        <dbReference type="ChEBI" id="CHEBI:15377"/>
        <dbReference type="ChEBI" id="CHEBI:15378"/>
        <dbReference type="ChEBI" id="CHEBI:17154"/>
        <dbReference type="ChEBI" id="CHEBI:57967"/>
        <dbReference type="ChEBI" id="CHEBI:77017"/>
    </reaction>
</comment>
<dbReference type="InterPro" id="IPR050792">
    <property type="entry name" value="ADP-ribosylglycohydrolase"/>
</dbReference>
<evidence type="ECO:0000256" key="9">
    <source>
        <dbReference type="ARBA" id="ARBA00043187"/>
    </source>
</evidence>
<dbReference type="PANTHER" id="PTHR16222:SF24">
    <property type="entry name" value="ADP-RIBOSYLHYDROLASE ARH3"/>
    <property type="match status" value="1"/>
</dbReference>
<evidence type="ECO:0000256" key="4">
    <source>
        <dbReference type="ARBA" id="ARBA00041057"/>
    </source>
</evidence>
<accession>A0A7S4MJV9</accession>
<dbReference type="InterPro" id="IPR005502">
    <property type="entry name" value="Ribosyl_crysJ1"/>
</dbReference>
<dbReference type="InterPro" id="IPR036705">
    <property type="entry name" value="Ribosyl_crysJ1_sf"/>
</dbReference>
<sequence>MDMEARSRGCLLGVMIGDALGAGVEGWPPGDIEALARELWGSSLIQAFFPAVHMASYVSAGQPGAYREARPFDHAGFVPTGPPSSDAVAQQRARCGMFTDDTETSLALAASLVAHGGIVAKSAARAYADAWQSEPFRGYPPTAQHVMQHVLDGMSIDVTGLPPHFPFVGGSFANGGAMRIAPLAIAYRDADAATLRAAVEEALRSSHRHPEAIDFAVVQAAAVQYALHHEPASFEPVRLLADLAARCATEAMRSVVDATTAALQNRREGDDEVATVAALTSLQKRPGSGMGFQIASVHMCPCVLWCACRYAADPKRALQAAIALGGDTDTTASMVGAIVGALHGQGDWAAHWASQLENGQGSGRDHALTLADQLAHLSPPGLRDERKAPPDAL</sequence>
<evidence type="ECO:0000256" key="5">
    <source>
        <dbReference type="ARBA" id="ARBA00042398"/>
    </source>
</evidence>
<organism evidence="13">
    <name type="scientific">Prymnesium polylepis</name>
    <dbReference type="NCBI Taxonomy" id="72548"/>
    <lineage>
        <taxon>Eukaryota</taxon>
        <taxon>Haptista</taxon>
        <taxon>Haptophyta</taxon>
        <taxon>Prymnesiophyceae</taxon>
        <taxon>Prymnesiales</taxon>
        <taxon>Prymnesiaceae</taxon>
        <taxon>Prymnesium</taxon>
    </lineage>
</organism>
<keyword evidence="12" id="KW-0460">Magnesium</keyword>
<keyword evidence="3" id="KW-0378">Hydrolase</keyword>
<dbReference type="AlphaFoldDB" id="A0A7S4MJV9"/>
<dbReference type="Pfam" id="PF03747">
    <property type="entry name" value="ADP_ribosyl_GH"/>
    <property type="match status" value="1"/>
</dbReference>
<evidence type="ECO:0000256" key="10">
    <source>
        <dbReference type="ARBA" id="ARBA00043193"/>
    </source>
</evidence>
<feature type="binding site" evidence="12">
    <location>
        <position position="327"/>
    </location>
    <ligand>
        <name>Mg(2+)</name>
        <dbReference type="ChEBI" id="CHEBI:18420"/>
        <label>1</label>
    </ligand>
</feature>
<gene>
    <name evidence="13" type="ORF">CPOL0286_LOCUS10257</name>
</gene>
<evidence type="ECO:0000313" key="13">
    <source>
        <dbReference type="EMBL" id="CAE2226700.1"/>
    </source>
</evidence>
<feature type="binding site" evidence="12">
    <location>
        <position position="329"/>
    </location>
    <ligand>
        <name>Mg(2+)</name>
        <dbReference type="ChEBI" id="CHEBI:18420"/>
        <label>1</label>
    </ligand>
</feature>
<evidence type="ECO:0000256" key="11">
    <source>
        <dbReference type="ARBA" id="ARBA00049015"/>
    </source>
</evidence>
<dbReference type="Gene3D" id="1.10.4080.10">
    <property type="entry name" value="ADP-ribosylation/Crystallin J1"/>
    <property type="match status" value="1"/>
</dbReference>
<feature type="binding site" evidence="12">
    <location>
        <position position="101"/>
    </location>
    <ligand>
        <name>Mg(2+)</name>
        <dbReference type="ChEBI" id="CHEBI:18420"/>
        <label>1</label>
    </ligand>
</feature>
<name>A0A7S4MJV9_9EUKA</name>
<comment type="similarity">
    <text evidence="1">Belongs to the ADP-ribosylglycohydrolase family.</text>
</comment>
<comment type="cofactor">
    <cofactor evidence="12">
        <name>Mg(2+)</name>
        <dbReference type="ChEBI" id="CHEBI:18420"/>
    </cofactor>
    <text evidence="12">Binds 2 magnesium ions per subunit.</text>
</comment>
<evidence type="ECO:0000256" key="2">
    <source>
        <dbReference type="ARBA" id="ARBA00012255"/>
    </source>
</evidence>
<dbReference type="PANTHER" id="PTHR16222">
    <property type="entry name" value="ADP-RIBOSYLGLYCOHYDROLASE"/>
    <property type="match status" value="1"/>
</dbReference>
<evidence type="ECO:0000256" key="8">
    <source>
        <dbReference type="ARBA" id="ARBA00042850"/>
    </source>
</evidence>
<feature type="binding site" evidence="12">
    <location>
        <position position="330"/>
    </location>
    <ligand>
        <name>Mg(2+)</name>
        <dbReference type="ChEBI" id="CHEBI:18420"/>
        <label>1</label>
    </ligand>
</feature>
<evidence type="ECO:0000256" key="12">
    <source>
        <dbReference type="PIRSR" id="PIRSR605502-1"/>
    </source>
</evidence>
<evidence type="ECO:0000256" key="1">
    <source>
        <dbReference type="ARBA" id="ARBA00010702"/>
    </source>
</evidence>
<reference evidence="13" key="1">
    <citation type="submission" date="2021-01" db="EMBL/GenBank/DDBJ databases">
        <authorList>
            <person name="Corre E."/>
            <person name="Pelletier E."/>
            <person name="Niang G."/>
            <person name="Scheremetjew M."/>
            <person name="Finn R."/>
            <person name="Kale V."/>
            <person name="Holt S."/>
            <person name="Cochrane G."/>
            <person name="Meng A."/>
            <person name="Brown T."/>
            <person name="Cohen L."/>
        </authorList>
    </citation>
    <scope>NUCLEOTIDE SEQUENCE</scope>
    <source>
        <strain evidence="13">UIO037</strain>
    </source>
</reference>
<dbReference type="EMBL" id="HBKO01022664">
    <property type="protein sequence ID" value="CAE2226700.1"/>
    <property type="molecule type" value="Transcribed_RNA"/>
</dbReference>
<proteinExistence type="inferred from homology"/>
<feature type="binding site" evidence="12">
    <location>
        <position position="99"/>
    </location>
    <ligand>
        <name>Mg(2+)</name>
        <dbReference type="ChEBI" id="CHEBI:18420"/>
        <label>1</label>
    </ligand>
</feature>
<keyword evidence="12" id="KW-0479">Metal-binding</keyword>
<dbReference type="EC" id="3.2.1.143" evidence="2"/>
<evidence type="ECO:0000256" key="7">
    <source>
        <dbReference type="ARBA" id="ARBA00042722"/>
    </source>
</evidence>
<feature type="binding site" evidence="12">
    <location>
        <position position="100"/>
    </location>
    <ligand>
        <name>Mg(2+)</name>
        <dbReference type="ChEBI" id="CHEBI:18420"/>
        <label>1</label>
    </ligand>
</feature>
<evidence type="ECO:0000256" key="6">
    <source>
        <dbReference type="ARBA" id="ARBA00042471"/>
    </source>
</evidence>
<dbReference type="GO" id="GO:0004649">
    <property type="term" value="F:poly(ADP-ribose) glycohydrolase activity"/>
    <property type="evidence" value="ECO:0007669"/>
    <property type="project" value="UniProtKB-EC"/>
</dbReference>
<protein>
    <recommendedName>
        <fullName evidence="4">ADP-ribosylhydrolase ARH3</fullName>
        <ecNumber evidence="2">3.2.1.143</ecNumber>
    </recommendedName>
    <alternativeName>
        <fullName evidence="5">ADP-ribose glycohydrolase ARH3</fullName>
    </alternativeName>
    <alternativeName>
        <fullName evidence="6">ADP-ribosylhydrolase 3</fullName>
    </alternativeName>
    <alternativeName>
        <fullName evidence="9">O-acetyl-ADP-ribose deacetylase ARH3</fullName>
    </alternativeName>
    <alternativeName>
        <fullName evidence="10">Poly(ADP-ribose) glycohydrolase ARH3</fullName>
    </alternativeName>
    <alternativeName>
        <fullName evidence="8">[Protein ADP-ribosylarginine] hydrolase-like protein 2</fullName>
    </alternativeName>
    <alternativeName>
        <fullName evidence="7">[Protein ADP-ribosylserine] hydrolase</fullName>
    </alternativeName>
</protein>
<evidence type="ECO:0000256" key="3">
    <source>
        <dbReference type="ARBA" id="ARBA00022801"/>
    </source>
</evidence>
<dbReference type="SUPFAM" id="SSF101478">
    <property type="entry name" value="ADP-ribosylglycohydrolase"/>
    <property type="match status" value="1"/>
</dbReference>